<gene>
    <name evidence="1" type="ORF">ANN_19560</name>
</gene>
<organism evidence="1 2">
    <name type="scientific">Periplaneta americana</name>
    <name type="common">American cockroach</name>
    <name type="synonym">Blatta americana</name>
    <dbReference type="NCBI Taxonomy" id="6978"/>
    <lineage>
        <taxon>Eukaryota</taxon>
        <taxon>Metazoa</taxon>
        <taxon>Ecdysozoa</taxon>
        <taxon>Arthropoda</taxon>
        <taxon>Hexapoda</taxon>
        <taxon>Insecta</taxon>
        <taxon>Pterygota</taxon>
        <taxon>Neoptera</taxon>
        <taxon>Polyneoptera</taxon>
        <taxon>Dictyoptera</taxon>
        <taxon>Blattodea</taxon>
        <taxon>Blattoidea</taxon>
        <taxon>Blattidae</taxon>
        <taxon>Blattinae</taxon>
        <taxon>Periplaneta</taxon>
    </lineage>
</organism>
<evidence type="ECO:0000313" key="2">
    <source>
        <dbReference type="Proteomes" id="UP001148838"/>
    </source>
</evidence>
<evidence type="ECO:0000313" key="1">
    <source>
        <dbReference type="EMBL" id="KAJ4430967.1"/>
    </source>
</evidence>
<name>A0ABQ8SAJ2_PERAM</name>
<protein>
    <submittedName>
        <fullName evidence="1">Uncharacterized protein</fullName>
    </submittedName>
</protein>
<dbReference type="Proteomes" id="UP001148838">
    <property type="component" value="Unassembled WGS sequence"/>
</dbReference>
<sequence length="366" mass="41924">MWIWRRMERVKWTDRIRNEAVLERVDEERMMLKRIRKRERNWLGHWLRRNCLLKDALEGIVNGRRVRGRRRYQMIDNFKVCGSYAETKRNAENWKDRRMLSLQSCASKPNGSWLDSRRERTFISIPKDWIFVSYYVVFLWHLCDGPALCRPQDTVGRPELDTISYDGTRGKNLCHRRITGKGTYPNCPSVIPVLALCGTNTGAGGNIGGQRCMLTSVPPGYLASELNEGDNAGEMNPRSSTESYPACARIGLRENPGKNLNQITCPDRDSNPGHLVSRPDALTVTPQVWTPEVTSAQLDIKSCCQKVKRMIPTGKEAFNRKRSIFCGPLEKELRERLVECIVCSVALYGAETGTLRRNEEKRLAAF</sequence>
<comment type="caution">
    <text evidence="1">The sequence shown here is derived from an EMBL/GenBank/DDBJ whole genome shotgun (WGS) entry which is preliminary data.</text>
</comment>
<reference evidence="1 2" key="1">
    <citation type="journal article" date="2022" name="Allergy">
        <title>Genome assembly and annotation of Periplaneta americana reveal a comprehensive cockroach allergen profile.</title>
        <authorList>
            <person name="Wang L."/>
            <person name="Xiong Q."/>
            <person name="Saelim N."/>
            <person name="Wang L."/>
            <person name="Nong W."/>
            <person name="Wan A.T."/>
            <person name="Shi M."/>
            <person name="Liu X."/>
            <person name="Cao Q."/>
            <person name="Hui J.H.L."/>
            <person name="Sookrung N."/>
            <person name="Leung T.F."/>
            <person name="Tungtrongchitr A."/>
            <person name="Tsui S.K.W."/>
        </authorList>
    </citation>
    <scope>NUCLEOTIDE SEQUENCE [LARGE SCALE GENOMIC DNA]</scope>
    <source>
        <strain evidence="1">PWHHKU_190912</strain>
    </source>
</reference>
<dbReference type="EMBL" id="JAJSOF020000031">
    <property type="protein sequence ID" value="KAJ4430967.1"/>
    <property type="molecule type" value="Genomic_DNA"/>
</dbReference>
<accession>A0ABQ8SAJ2</accession>
<proteinExistence type="predicted"/>
<keyword evidence="2" id="KW-1185">Reference proteome</keyword>